<evidence type="ECO:0000256" key="2">
    <source>
        <dbReference type="ARBA" id="ARBA00012916"/>
    </source>
</evidence>
<sequence length="630" mass="67682">MCGIVAYVGERECAGILVDGLRMLEYRGYDSAGLALHTGRGVEIVRAVGKLTNLDQALAKNPLAGRIGIGHTRWATHGRPNEANAHPHVAGKVAVVHNGIIENHAALRQQLEAKGTRFSSDTDTEIVAHLIQEAMTEGAPSFGEAVRRALGRVKGAYGIAAVSGDAPDEIVVAKDSSPLVIGVGKDEMLAASDIPALLAHTRDVIFLEDGEMAVLRKSGATITKLDGTLVTRAARHIEWSASQAEKGGYKHFMLKEIMEQPRAIEDTIRGRINVSEADVVPEEIGISVALAKSITRVYFVACGTSAHAAMAGRYWVEQLAKLPSTVEIGSEVRYREPVFTPTDLVVAVSQSGETADTLAAVKAAKAQGAHVLAVANVLDSAIPRASEGALYTHAGPEIGVASTKCFTTQLAALLMLAVYLGRRRGTLVQDEARRVLGGLLRGAHDMRTVLEQKDKIQFIAKKFHRSRDMLFLGRGTGFPIALEGALKLKEISYIHAEGYAAGEMKHGPIALIDEEMPVVVLCPKDAHYEKTVSNLEEVRAREGIVIAVCTQGDAEVARLVTPSISQIPSRSPRQSFALSEPDVVEIPEVEPEILPLLTVVPLQLLAYYIADYKGTDVDQPRNLAKTVTVE</sequence>
<keyword evidence="5 8" id="KW-0808">Transferase</keyword>
<feature type="active site" description="Nucleophile; for GATase activity" evidence="8">
    <location>
        <position position="2"/>
    </location>
</feature>
<keyword evidence="7" id="KW-0315">Glutamine amidotransferase</keyword>
<dbReference type="SUPFAM" id="SSF53697">
    <property type="entry name" value="SIS domain"/>
    <property type="match status" value="1"/>
</dbReference>
<evidence type="ECO:0000259" key="9">
    <source>
        <dbReference type="PROSITE" id="PS51278"/>
    </source>
</evidence>
<accession>A0ABZ2KYB3</accession>
<feature type="active site" description="For Fru-6P isomerization activity" evidence="8">
    <location>
        <position position="625"/>
    </location>
</feature>
<keyword evidence="4 8" id="KW-0032">Aminotransferase</keyword>
<evidence type="ECO:0000256" key="7">
    <source>
        <dbReference type="ARBA" id="ARBA00022962"/>
    </source>
</evidence>
<name>A0ABZ2KYB3_9BACT</name>
<evidence type="ECO:0000313" key="12">
    <source>
        <dbReference type="Proteomes" id="UP001374803"/>
    </source>
</evidence>
<dbReference type="PROSITE" id="PS51278">
    <property type="entry name" value="GATASE_TYPE_2"/>
    <property type="match status" value="1"/>
</dbReference>
<dbReference type="InterPro" id="IPR001347">
    <property type="entry name" value="SIS_dom"/>
</dbReference>
<gene>
    <name evidence="8 11" type="primary">glmS</name>
    <name evidence="11" type="ORF">LVJ94_43030</name>
</gene>
<dbReference type="PROSITE" id="PS51464">
    <property type="entry name" value="SIS"/>
    <property type="match status" value="2"/>
</dbReference>
<comment type="subcellular location">
    <subcellularLocation>
        <location evidence="8">Cytoplasm</location>
    </subcellularLocation>
</comment>
<dbReference type="Gene3D" id="3.40.50.10490">
    <property type="entry name" value="Glucose-6-phosphate isomerase like protein, domain 1"/>
    <property type="match status" value="2"/>
</dbReference>
<dbReference type="InterPro" id="IPR035490">
    <property type="entry name" value="GlmS/FrlB_SIS"/>
</dbReference>
<dbReference type="EC" id="2.6.1.16" evidence="2 8"/>
<feature type="domain" description="SIS" evidence="10">
    <location>
        <begin position="459"/>
        <end position="620"/>
    </location>
</feature>
<keyword evidence="6" id="KW-0677">Repeat</keyword>
<comment type="function">
    <text evidence="8">Catalyzes the first step in hexosamine metabolism, converting fructose-6P into glucosamine-6P using glutamine as a nitrogen source.</text>
</comment>
<protein>
    <recommendedName>
        <fullName evidence="3 8">Glutamine--fructose-6-phosphate aminotransferase [isomerizing]</fullName>
        <ecNumber evidence="2 8">2.6.1.16</ecNumber>
    </recommendedName>
    <alternativeName>
        <fullName evidence="8">D-fructose-6-phosphate amidotransferase</fullName>
    </alternativeName>
    <alternativeName>
        <fullName evidence="8">GFAT</fullName>
    </alternativeName>
    <alternativeName>
        <fullName evidence="8">Glucosamine-6-phosphate synthase</fullName>
    </alternativeName>
    <alternativeName>
        <fullName evidence="8">Hexosephosphate aminotransferase</fullName>
    </alternativeName>
    <alternativeName>
        <fullName evidence="8">L-glutamine--D-fructose-6-phosphate amidotransferase</fullName>
    </alternativeName>
</protein>
<dbReference type="InterPro" id="IPR035466">
    <property type="entry name" value="GlmS/AgaS_SIS"/>
</dbReference>
<feature type="domain" description="SIS" evidence="10">
    <location>
        <begin position="286"/>
        <end position="426"/>
    </location>
</feature>
<keyword evidence="12" id="KW-1185">Reference proteome</keyword>
<dbReference type="SUPFAM" id="SSF56235">
    <property type="entry name" value="N-terminal nucleophile aminohydrolases (Ntn hydrolases)"/>
    <property type="match status" value="1"/>
</dbReference>
<dbReference type="Pfam" id="PF01380">
    <property type="entry name" value="SIS"/>
    <property type="match status" value="2"/>
</dbReference>
<dbReference type="Pfam" id="PF13522">
    <property type="entry name" value="GATase_6"/>
    <property type="match status" value="1"/>
</dbReference>
<dbReference type="GO" id="GO:0004360">
    <property type="term" value="F:glutamine-fructose-6-phosphate transaminase (isomerizing) activity"/>
    <property type="evidence" value="ECO:0007669"/>
    <property type="project" value="UniProtKB-EC"/>
</dbReference>
<dbReference type="CDD" id="cd00714">
    <property type="entry name" value="GFAT"/>
    <property type="match status" value="1"/>
</dbReference>
<dbReference type="Gene3D" id="3.60.20.10">
    <property type="entry name" value="Glutamine Phosphoribosylpyrophosphate, subunit 1, domain 1"/>
    <property type="match status" value="1"/>
</dbReference>
<dbReference type="InterPro" id="IPR005855">
    <property type="entry name" value="GFAT"/>
</dbReference>
<proteinExistence type="inferred from homology"/>
<evidence type="ECO:0000256" key="5">
    <source>
        <dbReference type="ARBA" id="ARBA00022679"/>
    </source>
</evidence>
<dbReference type="InterPro" id="IPR047084">
    <property type="entry name" value="GFAT_N"/>
</dbReference>
<comment type="subunit">
    <text evidence="8">Homodimer.</text>
</comment>
<feature type="domain" description="Glutamine amidotransferase type-2" evidence="9">
    <location>
        <begin position="2"/>
        <end position="218"/>
    </location>
</feature>
<dbReference type="NCBIfam" id="TIGR01135">
    <property type="entry name" value="glmS"/>
    <property type="match status" value="1"/>
</dbReference>
<evidence type="ECO:0000256" key="3">
    <source>
        <dbReference type="ARBA" id="ARBA00016090"/>
    </source>
</evidence>
<evidence type="ECO:0000256" key="4">
    <source>
        <dbReference type="ARBA" id="ARBA00022576"/>
    </source>
</evidence>
<dbReference type="NCBIfam" id="NF001484">
    <property type="entry name" value="PRK00331.1"/>
    <property type="match status" value="1"/>
</dbReference>
<dbReference type="CDD" id="cd05008">
    <property type="entry name" value="SIS_GlmS_GlmD_1"/>
    <property type="match status" value="1"/>
</dbReference>
<dbReference type="HAMAP" id="MF_00164">
    <property type="entry name" value="GlmS"/>
    <property type="match status" value="1"/>
</dbReference>
<dbReference type="InterPro" id="IPR017932">
    <property type="entry name" value="GATase_2_dom"/>
</dbReference>
<evidence type="ECO:0000256" key="8">
    <source>
        <dbReference type="HAMAP-Rule" id="MF_00164"/>
    </source>
</evidence>
<evidence type="ECO:0000313" key="11">
    <source>
        <dbReference type="EMBL" id="WXB03667.1"/>
    </source>
</evidence>
<dbReference type="Proteomes" id="UP001374803">
    <property type="component" value="Chromosome"/>
</dbReference>
<keyword evidence="8" id="KW-0963">Cytoplasm</keyword>
<evidence type="ECO:0000256" key="6">
    <source>
        <dbReference type="ARBA" id="ARBA00022737"/>
    </source>
</evidence>
<dbReference type="EMBL" id="CP089983">
    <property type="protein sequence ID" value="WXB03667.1"/>
    <property type="molecule type" value="Genomic_DNA"/>
</dbReference>
<dbReference type="InterPro" id="IPR046348">
    <property type="entry name" value="SIS_dom_sf"/>
</dbReference>
<dbReference type="CDD" id="cd05009">
    <property type="entry name" value="SIS_GlmS_GlmD_2"/>
    <property type="match status" value="1"/>
</dbReference>
<evidence type="ECO:0000256" key="1">
    <source>
        <dbReference type="ARBA" id="ARBA00001031"/>
    </source>
</evidence>
<reference evidence="11" key="1">
    <citation type="submission" date="2021-12" db="EMBL/GenBank/DDBJ databases">
        <title>Discovery of the Pendulisporaceae a myxobacterial family with distinct sporulation behavior and unique specialized metabolism.</title>
        <authorList>
            <person name="Garcia R."/>
            <person name="Popoff A."/>
            <person name="Bader C.D."/>
            <person name="Loehr J."/>
            <person name="Walesch S."/>
            <person name="Walt C."/>
            <person name="Boldt J."/>
            <person name="Bunk B."/>
            <person name="Haeckl F.J.F.P.J."/>
            <person name="Gunesch A.P."/>
            <person name="Birkelbach J."/>
            <person name="Nuebel U."/>
            <person name="Pietschmann T."/>
            <person name="Bach T."/>
            <person name="Mueller R."/>
        </authorList>
    </citation>
    <scope>NUCLEOTIDE SEQUENCE</scope>
    <source>
        <strain evidence="11">MSr11367</strain>
    </source>
</reference>
<dbReference type="InterPro" id="IPR029055">
    <property type="entry name" value="Ntn_hydrolases_N"/>
</dbReference>
<comment type="catalytic activity">
    <reaction evidence="1 8">
        <text>D-fructose 6-phosphate + L-glutamine = D-glucosamine 6-phosphate + L-glutamate</text>
        <dbReference type="Rhea" id="RHEA:13237"/>
        <dbReference type="ChEBI" id="CHEBI:29985"/>
        <dbReference type="ChEBI" id="CHEBI:58359"/>
        <dbReference type="ChEBI" id="CHEBI:58725"/>
        <dbReference type="ChEBI" id="CHEBI:61527"/>
        <dbReference type="EC" id="2.6.1.16"/>
    </reaction>
</comment>
<organism evidence="11 12">
    <name type="scientific">Pendulispora rubella</name>
    <dbReference type="NCBI Taxonomy" id="2741070"/>
    <lineage>
        <taxon>Bacteria</taxon>
        <taxon>Pseudomonadati</taxon>
        <taxon>Myxococcota</taxon>
        <taxon>Myxococcia</taxon>
        <taxon>Myxococcales</taxon>
        <taxon>Sorangiineae</taxon>
        <taxon>Pendulisporaceae</taxon>
        <taxon>Pendulispora</taxon>
    </lineage>
</organism>
<feature type="initiator methionine" description="Removed" evidence="8">
    <location>
        <position position="1"/>
    </location>
</feature>
<dbReference type="PANTHER" id="PTHR10937">
    <property type="entry name" value="GLUCOSAMINE--FRUCTOSE-6-PHOSPHATE AMINOTRANSFERASE, ISOMERIZING"/>
    <property type="match status" value="1"/>
</dbReference>
<dbReference type="PANTHER" id="PTHR10937:SF0">
    <property type="entry name" value="GLUTAMINE--FRUCTOSE-6-PHOSPHATE TRANSAMINASE (ISOMERIZING)"/>
    <property type="match status" value="1"/>
</dbReference>
<evidence type="ECO:0000259" key="10">
    <source>
        <dbReference type="PROSITE" id="PS51464"/>
    </source>
</evidence>